<dbReference type="EMBL" id="AOME01000022">
    <property type="protein sequence ID" value="EMA54801.1"/>
    <property type="molecule type" value="Genomic_DNA"/>
</dbReference>
<dbReference type="Pfam" id="PF13977">
    <property type="entry name" value="TetR_C_6"/>
    <property type="match status" value="1"/>
</dbReference>
<dbReference type="STRING" id="1227456.C450_04588"/>
<dbReference type="PROSITE" id="PS50977">
    <property type="entry name" value="HTH_TETR_2"/>
    <property type="match status" value="1"/>
</dbReference>
<evidence type="ECO:0000256" key="4">
    <source>
        <dbReference type="ARBA" id="ARBA00023163"/>
    </source>
</evidence>
<evidence type="ECO:0000256" key="2">
    <source>
        <dbReference type="ARBA" id="ARBA00023015"/>
    </source>
</evidence>
<dbReference type="PANTHER" id="PTHR30055:SF234">
    <property type="entry name" value="HTH-TYPE TRANSCRIPTIONAL REGULATOR BETI"/>
    <property type="match status" value="1"/>
</dbReference>
<organism evidence="7 8">
    <name type="scientific">Halococcus salifodinae DSM 8989</name>
    <dbReference type="NCBI Taxonomy" id="1227456"/>
    <lineage>
        <taxon>Archaea</taxon>
        <taxon>Methanobacteriati</taxon>
        <taxon>Methanobacteriota</taxon>
        <taxon>Stenosarchaea group</taxon>
        <taxon>Halobacteria</taxon>
        <taxon>Halobacteriales</taxon>
        <taxon>Halococcaceae</taxon>
        <taxon>Halococcus</taxon>
    </lineage>
</organism>
<dbReference type="Pfam" id="PF00440">
    <property type="entry name" value="TetR_N"/>
    <property type="match status" value="1"/>
</dbReference>
<evidence type="ECO:0000259" key="6">
    <source>
        <dbReference type="PROSITE" id="PS50977"/>
    </source>
</evidence>
<keyword evidence="4" id="KW-0804">Transcription</keyword>
<sequence>MNVDEADEADRADDTARFDSNAREAIMEATYRALCAHGAVDLTTRAIADEFDKSRSLIFYHYDSKEDLLASFLAYLLERFEERMGTTCMEDPTEQLDALIDALLFGPADHEDFQTAMLGLRSQAPYNGAYREQFRINGEYVHGLFRGVIERGVERGAFAEVDPSRIATMLLITIDGARMRFVTLGDDESLHTARKVIDDQLDRTLFAGTGPE</sequence>
<name>M0NA86_9EURY</name>
<evidence type="ECO:0000256" key="5">
    <source>
        <dbReference type="PROSITE-ProRule" id="PRU00335"/>
    </source>
</evidence>
<dbReference type="PATRIC" id="fig|1227456.3.peg.947"/>
<dbReference type="InterPro" id="IPR036271">
    <property type="entry name" value="Tet_transcr_reg_TetR-rel_C_sf"/>
</dbReference>
<dbReference type="AlphaFoldDB" id="M0NA86"/>
<keyword evidence="1" id="KW-0678">Repressor</keyword>
<dbReference type="GO" id="GO:0003700">
    <property type="term" value="F:DNA-binding transcription factor activity"/>
    <property type="evidence" value="ECO:0007669"/>
    <property type="project" value="TreeGrafter"/>
</dbReference>
<reference evidence="7 8" key="1">
    <citation type="journal article" date="2014" name="PLoS Genet.">
        <title>Phylogenetically driven sequencing of extremely halophilic archaea reveals strategies for static and dynamic osmo-response.</title>
        <authorList>
            <person name="Becker E.A."/>
            <person name="Seitzer P.M."/>
            <person name="Tritt A."/>
            <person name="Larsen D."/>
            <person name="Krusor M."/>
            <person name="Yao A.I."/>
            <person name="Wu D."/>
            <person name="Madern D."/>
            <person name="Eisen J.A."/>
            <person name="Darling A.E."/>
            <person name="Facciotti M.T."/>
        </authorList>
    </citation>
    <scope>NUCLEOTIDE SEQUENCE [LARGE SCALE GENOMIC DNA]</scope>
    <source>
        <strain evidence="7 8">DSM 8989</strain>
    </source>
</reference>
<evidence type="ECO:0000313" key="7">
    <source>
        <dbReference type="EMBL" id="EMA54801.1"/>
    </source>
</evidence>
<dbReference type="OrthoDB" id="135877at2157"/>
<dbReference type="SUPFAM" id="SSF46689">
    <property type="entry name" value="Homeodomain-like"/>
    <property type="match status" value="1"/>
</dbReference>
<comment type="caution">
    <text evidence="7">The sequence shown here is derived from an EMBL/GenBank/DDBJ whole genome shotgun (WGS) entry which is preliminary data.</text>
</comment>
<dbReference type="InterPro" id="IPR009057">
    <property type="entry name" value="Homeodomain-like_sf"/>
</dbReference>
<keyword evidence="8" id="KW-1185">Reference proteome</keyword>
<evidence type="ECO:0000256" key="3">
    <source>
        <dbReference type="ARBA" id="ARBA00023125"/>
    </source>
</evidence>
<keyword evidence="2" id="KW-0805">Transcription regulation</keyword>
<feature type="DNA-binding region" description="H-T-H motif" evidence="5">
    <location>
        <begin position="43"/>
        <end position="62"/>
    </location>
</feature>
<dbReference type="RefSeq" id="WP_005040596.1">
    <property type="nucleotide sequence ID" value="NZ_AOME01000022.1"/>
</dbReference>
<accession>M0NA86</accession>
<evidence type="ECO:0000256" key="1">
    <source>
        <dbReference type="ARBA" id="ARBA00022491"/>
    </source>
</evidence>
<keyword evidence="3 5" id="KW-0238">DNA-binding</keyword>
<gene>
    <name evidence="7" type="ORF">C450_04588</name>
</gene>
<protein>
    <submittedName>
        <fullName evidence="7">TetR family transcriptional regulator</fullName>
    </submittedName>
</protein>
<dbReference type="InterPro" id="IPR001647">
    <property type="entry name" value="HTH_TetR"/>
</dbReference>
<dbReference type="Gene3D" id="1.10.357.10">
    <property type="entry name" value="Tetracycline Repressor, domain 2"/>
    <property type="match status" value="1"/>
</dbReference>
<proteinExistence type="predicted"/>
<dbReference type="SUPFAM" id="SSF48498">
    <property type="entry name" value="Tetracyclin repressor-like, C-terminal domain"/>
    <property type="match status" value="1"/>
</dbReference>
<dbReference type="InterPro" id="IPR039538">
    <property type="entry name" value="BetI_C"/>
</dbReference>
<feature type="domain" description="HTH tetR-type" evidence="6">
    <location>
        <begin position="20"/>
        <end position="80"/>
    </location>
</feature>
<dbReference type="GO" id="GO:0000976">
    <property type="term" value="F:transcription cis-regulatory region binding"/>
    <property type="evidence" value="ECO:0007669"/>
    <property type="project" value="TreeGrafter"/>
</dbReference>
<dbReference type="InterPro" id="IPR050109">
    <property type="entry name" value="HTH-type_TetR-like_transc_reg"/>
</dbReference>
<evidence type="ECO:0000313" key="8">
    <source>
        <dbReference type="Proteomes" id="UP000011625"/>
    </source>
</evidence>
<dbReference type="Proteomes" id="UP000011625">
    <property type="component" value="Unassembled WGS sequence"/>
</dbReference>
<dbReference type="PANTHER" id="PTHR30055">
    <property type="entry name" value="HTH-TYPE TRANSCRIPTIONAL REGULATOR RUTR"/>
    <property type="match status" value="1"/>
</dbReference>